<keyword evidence="2" id="KW-0472">Membrane</keyword>
<comment type="caution">
    <text evidence="3">The sequence shown here is derived from an EMBL/GenBank/DDBJ whole genome shotgun (WGS) entry which is preliminary data.</text>
</comment>
<dbReference type="GO" id="GO:0003746">
    <property type="term" value="F:translation elongation factor activity"/>
    <property type="evidence" value="ECO:0007669"/>
    <property type="project" value="UniProtKB-KW"/>
</dbReference>
<keyword evidence="4" id="KW-1185">Reference proteome</keyword>
<evidence type="ECO:0000313" key="3">
    <source>
        <dbReference type="EMBL" id="KAK3917407.1"/>
    </source>
</evidence>
<feature type="transmembrane region" description="Helical" evidence="2">
    <location>
        <begin position="113"/>
        <end position="136"/>
    </location>
</feature>
<feature type="transmembrane region" description="Helical" evidence="2">
    <location>
        <begin position="178"/>
        <end position="196"/>
    </location>
</feature>
<keyword evidence="3" id="KW-0251">Elongation factor</keyword>
<organism evidence="3 4">
    <name type="scientific">Frankliniella fusca</name>
    <dbReference type="NCBI Taxonomy" id="407009"/>
    <lineage>
        <taxon>Eukaryota</taxon>
        <taxon>Metazoa</taxon>
        <taxon>Ecdysozoa</taxon>
        <taxon>Arthropoda</taxon>
        <taxon>Hexapoda</taxon>
        <taxon>Insecta</taxon>
        <taxon>Pterygota</taxon>
        <taxon>Neoptera</taxon>
        <taxon>Paraneoptera</taxon>
        <taxon>Thysanoptera</taxon>
        <taxon>Terebrantia</taxon>
        <taxon>Thripoidea</taxon>
        <taxon>Thripidae</taxon>
        <taxon>Frankliniella</taxon>
    </lineage>
</organism>
<protein>
    <submittedName>
        <fullName evidence="3">Transcription elongation factor SPT5</fullName>
    </submittedName>
</protein>
<name>A0AAE1LGP4_9NEOP</name>
<reference evidence="3" key="2">
    <citation type="journal article" date="2023" name="BMC Genomics">
        <title>Pest status, molecular evolution, and epigenetic factors derived from the genome assembly of Frankliniella fusca, a thysanopteran phytovirus vector.</title>
        <authorList>
            <person name="Catto M.A."/>
            <person name="Labadie P.E."/>
            <person name="Jacobson A.L."/>
            <person name="Kennedy G.G."/>
            <person name="Srinivasan R."/>
            <person name="Hunt B.G."/>
        </authorList>
    </citation>
    <scope>NUCLEOTIDE SEQUENCE</scope>
    <source>
        <strain evidence="3">PL_HMW_Pooled</strain>
    </source>
</reference>
<sequence>MNRDDVTLDVPAGPPPAYKSALPKRATSWLPIVEQGCCCCSLRNCNLVQGWLSLLGNGVNILRIIVWIASGSTRSTCIRDENFNCVPTTFTMDITTSKQSSQVSVNPDTVNTIVTAILVISLIYSIISFVVSFLFIKGIRENKPSLMVHYIRNNGFGIFLYLVLSILMAVAVGSVGLFFLLFALLCGLPLYFLICANSLHIKMVEELEAPPPAPGTVVLPPGSAVVLPSGYGLSPAAPAAAPYAQLVNQGEPAPAYGFSYPAPPQYGQAPPYSPPQQQDGYPTKKVPPQE</sequence>
<evidence type="ECO:0000313" key="4">
    <source>
        <dbReference type="Proteomes" id="UP001219518"/>
    </source>
</evidence>
<proteinExistence type="predicted"/>
<feature type="transmembrane region" description="Helical" evidence="2">
    <location>
        <begin position="156"/>
        <end position="172"/>
    </location>
</feature>
<feature type="compositionally biased region" description="Low complexity" evidence="1">
    <location>
        <begin position="265"/>
        <end position="278"/>
    </location>
</feature>
<keyword evidence="2" id="KW-1133">Transmembrane helix</keyword>
<dbReference type="EMBL" id="JAHWGI010000723">
    <property type="protein sequence ID" value="KAK3917407.1"/>
    <property type="molecule type" value="Genomic_DNA"/>
</dbReference>
<feature type="region of interest" description="Disordered" evidence="1">
    <location>
        <begin position="258"/>
        <end position="290"/>
    </location>
</feature>
<dbReference type="AlphaFoldDB" id="A0AAE1LGP4"/>
<keyword evidence="3" id="KW-0648">Protein biosynthesis</keyword>
<reference evidence="3" key="1">
    <citation type="submission" date="2021-07" db="EMBL/GenBank/DDBJ databases">
        <authorList>
            <person name="Catto M.A."/>
            <person name="Jacobson A."/>
            <person name="Kennedy G."/>
            <person name="Labadie P."/>
            <person name="Hunt B.G."/>
            <person name="Srinivasan R."/>
        </authorList>
    </citation>
    <scope>NUCLEOTIDE SEQUENCE</scope>
    <source>
        <strain evidence="3">PL_HMW_Pooled</strain>
        <tissue evidence="3">Head</tissue>
    </source>
</reference>
<keyword evidence="2" id="KW-0812">Transmembrane</keyword>
<accession>A0AAE1LGP4</accession>
<gene>
    <name evidence="3" type="ORF">KUF71_006938</name>
</gene>
<evidence type="ECO:0000256" key="2">
    <source>
        <dbReference type="SAM" id="Phobius"/>
    </source>
</evidence>
<dbReference type="Proteomes" id="UP001219518">
    <property type="component" value="Unassembled WGS sequence"/>
</dbReference>
<evidence type="ECO:0000256" key="1">
    <source>
        <dbReference type="SAM" id="MobiDB-lite"/>
    </source>
</evidence>